<evidence type="ECO:0000313" key="4">
    <source>
        <dbReference type="EMBL" id="RKP07428.1"/>
    </source>
</evidence>
<dbReference type="Pfam" id="PF00176">
    <property type="entry name" value="SNF2-rel_dom"/>
    <property type="match status" value="1"/>
</dbReference>
<sequence length="154" mass="18142">MHRLGVLLGTFLHQQPFASTSSWQNCVAKPFFDNLAGSERRVSQMLHSVMIRNQRKDIERDVQLPALYECTITLDFTHLQRLTYNCLVALQHLNAVLTQRVDRDYFFHPSNRKPLMESVNNLWQSCFWYTPSSMHQMYEALKHAEEGVERAEKR</sequence>
<name>A0A4P9XNB1_9FUNG</name>
<keyword evidence="1" id="KW-0547">Nucleotide-binding</keyword>
<evidence type="ECO:0000313" key="5">
    <source>
        <dbReference type="Proteomes" id="UP000271241"/>
    </source>
</evidence>
<reference evidence="5" key="1">
    <citation type="journal article" date="2018" name="Nat. Microbiol.">
        <title>Leveraging single-cell genomics to expand the fungal tree of life.</title>
        <authorList>
            <person name="Ahrendt S.R."/>
            <person name="Quandt C.A."/>
            <person name="Ciobanu D."/>
            <person name="Clum A."/>
            <person name="Salamov A."/>
            <person name="Andreopoulos B."/>
            <person name="Cheng J.F."/>
            <person name="Woyke T."/>
            <person name="Pelin A."/>
            <person name="Henrissat B."/>
            <person name="Reynolds N.K."/>
            <person name="Benny G.L."/>
            <person name="Smith M.E."/>
            <person name="James T.Y."/>
            <person name="Grigoriev I.V."/>
        </authorList>
    </citation>
    <scope>NUCLEOTIDE SEQUENCE [LARGE SCALE GENOMIC DNA]</scope>
    <source>
        <strain evidence="5">RSA 1356</strain>
    </source>
</reference>
<evidence type="ECO:0000259" key="3">
    <source>
        <dbReference type="Pfam" id="PF00176"/>
    </source>
</evidence>
<proteinExistence type="predicted"/>
<dbReference type="AlphaFoldDB" id="A0A4P9XNB1"/>
<keyword evidence="2" id="KW-0067">ATP-binding</keyword>
<dbReference type="OrthoDB" id="2801544at2759"/>
<evidence type="ECO:0000256" key="2">
    <source>
        <dbReference type="ARBA" id="ARBA00022840"/>
    </source>
</evidence>
<protein>
    <recommendedName>
        <fullName evidence="3">SNF2 N-terminal domain-containing protein</fullName>
    </recommendedName>
</protein>
<evidence type="ECO:0000256" key="1">
    <source>
        <dbReference type="ARBA" id="ARBA00022741"/>
    </source>
</evidence>
<dbReference type="InterPro" id="IPR000330">
    <property type="entry name" value="SNF2_N"/>
</dbReference>
<gene>
    <name evidence="4" type="ORF">THASP1DRAFT_17075</name>
</gene>
<accession>A0A4P9XNB1</accession>
<dbReference type="EMBL" id="KZ992721">
    <property type="protein sequence ID" value="RKP07428.1"/>
    <property type="molecule type" value="Genomic_DNA"/>
</dbReference>
<dbReference type="Proteomes" id="UP000271241">
    <property type="component" value="Unassembled WGS sequence"/>
</dbReference>
<feature type="domain" description="SNF2 N-terminal" evidence="3">
    <location>
        <begin position="10"/>
        <end position="101"/>
    </location>
</feature>
<keyword evidence="5" id="KW-1185">Reference proteome</keyword>
<dbReference type="GO" id="GO:0005524">
    <property type="term" value="F:ATP binding"/>
    <property type="evidence" value="ECO:0007669"/>
    <property type="project" value="InterPro"/>
</dbReference>
<dbReference type="STRING" id="78915.A0A4P9XNB1"/>
<organism evidence="4 5">
    <name type="scientific">Thamnocephalis sphaerospora</name>
    <dbReference type="NCBI Taxonomy" id="78915"/>
    <lineage>
        <taxon>Eukaryota</taxon>
        <taxon>Fungi</taxon>
        <taxon>Fungi incertae sedis</taxon>
        <taxon>Zoopagomycota</taxon>
        <taxon>Zoopagomycotina</taxon>
        <taxon>Zoopagomycetes</taxon>
        <taxon>Zoopagales</taxon>
        <taxon>Sigmoideomycetaceae</taxon>
        <taxon>Thamnocephalis</taxon>
    </lineage>
</organism>
<feature type="non-terminal residue" evidence="4">
    <location>
        <position position="154"/>
    </location>
</feature>